<dbReference type="RefSeq" id="WP_284099030.1">
    <property type="nucleotide sequence ID" value="NZ_JARRAF010000001.1"/>
</dbReference>
<evidence type="ECO:0000256" key="1">
    <source>
        <dbReference type="ARBA" id="ARBA00007169"/>
    </source>
</evidence>
<protein>
    <submittedName>
        <fullName evidence="3">Thioesterase domain-containing protein</fullName>
    </submittedName>
</protein>
<dbReference type="Proteomes" id="UP001172778">
    <property type="component" value="Unassembled WGS sequence"/>
</dbReference>
<dbReference type="PANTHER" id="PTHR11487">
    <property type="entry name" value="THIOESTERASE"/>
    <property type="match status" value="1"/>
</dbReference>
<feature type="domain" description="Thioesterase" evidence="2">
    <location>
        <begin position="18"/>
        <end position="233"/>
    </location>
</feature>
<organism evidence="3 4">
    <name type="scientific">Parachitinimonas caeni</name>
    <dbReference type="NCBI Taxonomy" id="3031301"/>
    <lineage>
        <taxon>Bacteria</taxon>
        <taxon>Pseudomonadati</taxon>
        <taxon>Pseudomonadota</taxon>
        <taxon>Betaproteobacteria</taxon>
        <taxon>Neisseriales</taxon>
        <taxon>Chitinibacteraceae</taxon>
        <taxon>Parachitinimonas</taxon>
    </lineage>
</organism>
<comment type="caution">
    <text evidence="3">The sequence shown here is derived from an EMBL/GenBank/DDBJ whole genome shotgun (WGS) entry which is preliminary data.</text>
</comment>
<evidence type="ECO:0000313" key="3">
    <source>
        <dbReference type="EMBL" id="MDK2122753.1"/>
    </source>
</evidence>
<name>A0ABT7DUI8_9NEIS</name>
<gene>
    <name evidence="3" type="ORF">PZA18_01680</name>
</gene>
<dbReference type="EMBL" id="JARRAF010000001">
    <property type="protein sequence ID" value="MDK2122753.1"/>
    <property type="molecule type" value="Genomic_DNA"/>
</dbReference>
<reference evidence="3" key="1">
    <citation type="submission" date="2023-03" db="EMBL/GenBank/DDBJ databases">
        <title>Chitinimonas shenzhenensis gen. nov., sp. nov., a novel member of family Burkholderiaceae isolated from activated sludge collected in Shen Zhen, China.</title>
        <authorList>
            <person name="Wang X."/>
        </authorList>
    </citation>
    <scope>NUCLEOTIDE SEQUENCE</scope>
    <source>
        <strain evidence="3">DQS-5</strain>
    </source>
</reference>
<dbReference type="Pfam" id="PF00975">
    <property type="entry name" value="Thioesterase"/>
    <property type="match status" value="1"/>
</dbReference>
<evidence type="ECO:0000259" key="2">
    <source>
        <dbReference type="Pfam" id="PF00975"/>
    </source>
</evidence>
<dbReference type="PANTHER" id="PTHR11487:SF0">
    <property type="entry name" value="S-ACYL FATTY ACID SYNTHASE THIOESTERASE, MEDIUM CHAIN"/>
    <property type="match status" value="1"/>
</dbReference>
<dbReference type="SUPFAM" id="SSF53474">
    <property type="entry name" value="alpha/beta-Hydrolases"/>
    <property type="match status" value="1"/>
</dbReference>
<comment type="similarity">
    <text evidence="1">Belongs to the thioesterase family.</text>
</comment>
<sequence>MNSPWLIGLDAKPEARLTLVCFGSSGSGAIQFRAWNRQTPDWLRVAGVQLPGREARFREAPWHDLGALATAIADALGEQLTGPFACYGHSFGALLAFEVCRQLRRTGSALPQLLAVAGRWAPQLPHPYRKTYHLPDAEFIEVLAQYGGTDRRILADAELMRLFLPGIRADLELNTEYVYPPEPPLPLPLIALRGDADPVCSPPELAAWQAQTTAGFSLHTWQGGHFFEKAGQELVLGVVVEALGRGMVELASG</sequence>
<dbReference type="InterPro" id="IPR029058">
    <property type="entry name" value="AB_hydrolase_fold"/>
</dbReference>
<evidence type="ECO:0000313" key="4">
    <source>
        <dbReference type="Proteomes" id="UP001172778"/>
    </source>
</evidence>
<dbReference type="Gene3D" id="3.40.50.1820">
    <property type="entry name" value="alpha/beta hydrolase"/>
    <property type="match status" value="1"/>
</dbReference>
<accession>A0ABT7DUI8</accession>
<keyword evidence="4" id="KW-1185">Reference proteome</keyword>
<dbReference type="InterPro" id="IPR012223">
    <property type="entry name" value="TEII"/>
</dbReference>
<proteinExistence type="inferred from homology"/>
<dbReference type="InterPro" id="IPR001031">
    <property type="entry name" value="Thioesterase"/>
</dbReference>